<dbReference type="PANTHER" id="PTHR46656:SF3">
    <property type="entry name" value="PUTATIVE-RELATED"/>
    <property type="match status" value="1"/>
</dbReference>
<dbReference type="PANTHER" id="PTHR46656">
    <property type="entry name" value="PUTATIVE-RELATED"/>
    <property type="match status" value="1"/>
</dbReference>
<dbReference type="SUPFAM" id="SSF53756">
    <property type="entry name" value="UDP-Glycosyltransferase/glycogen phosphorylase"/>
    <property type="match status" value="1"/>
</dbReference>
<sequence>MGLAVVKWWQSRLRRECIINPTSWRFVDQRWMDLAPGYFAPHILRHPGCNVAWWNLPNRDVREHDGHWTVNGEDLVFFHFSGYDPRKSHLVSKHQGGAPRVLLSERPDVARLFAQYDAKLLAGGHAAISAIPYGVNEIDGLVLDHRMRGLFRNALLETESEGIAPPPNPFTDGVPVFAKWLSAPTTGLADSRAPGRYLMDLYLQTPALRERFPGVPGPDTFGFEQYVRGELVPDGTVPMQLEPEQADEASMPLAPTQDLQPGINVIAYFTAESGVGQAARLMLAGIEAAGIPHATVTYDMAPGRSTHQFSEHGPDKAIYDTNLVCINADVILAANHWMGERLRDHRYRIGLWWWETSTFPEMFDQSFSVVDEIWVGSAFVGNAIRQRTDLPVTVIPMPVVVPPAVGGARAAVGIAEDTFLVLYAYDFDSVFVRKNPLGALEAYTSAFTPDDGCTLLLKSINGERHLEELEELRMAAAGRADVVILDQYLDATTNRGLIAECDCYLSLHRSEGFGVTIAEAMAYARPVVATAYSANLEFMDDSMGYLVPITEGVVPSGAGPYTAGTTWGEPDIAAAAMLLTRVRNNPDEALAKALLAAVHMRLERAPEKAGEAIRTRLDAIRMAGLHPPPYVVADGANVAGSGSLDTLAKQIQAGGRTRWQNNDSSLRGIAHRGLLRSLRPYLQRRGEIDETELAVLTEIESRLADAEQSIDAVEVLSERVAGFSDHISRLTNDLVATLPAMIDTLGGADFVAHRSSRFLQYAALATLQERWVATTTPDNRQPVVDDLTAYELKGFSQNGEDGVIAEIMRRLGIPQGTFVEFGIESGSEGNCVYLAEARGWSGLFIEGDPEHFTRLERRYQDRGRIQTVGAMVGPDNINDLIRAAGLEDGVDLLSIDIDGNDYWVWKAVDAITPSVVCIEYNADIAPGVRAVQPFDPNISWNGSNYYGASLAALEDLGSKKGYTLVHTDLTGVNAFFVRNDHAAAFGDAAVVPRRAPNFYLRGEGHPDDPLGRVIPPLEECE</sequence>
<reference evidence="1" key="1">
    <citation type="submission" date="2020-05" db="EMBL/GenBank/DDBJ databases">
        <authorList>
            <person name="Chiriac C."/>
            <person name="Salcher M."/>
            <person name="Ghai R."/>
            <person name="Kavagutti S V."/>
        </authorList>
    </citation>
    <scope>NUCLEOTIDE SEQUENCE</scope>
</reference>
<dbReference type="AlphaFoldDB" id="A0A6J7LPJ8"/>
<gene>
    <name evidence="1" type="ORF">UFOPK3772_03204</name>
</gene>
<organism evidence="1">
    <name type="scientific">freshwater metagenome</name>
    <dbReference type="NCBI Taxonomy" id="449393"/>
    <lineage>
        <taxon>unclassified sequences</taxon>
        <taxon>metagenomes</taxon>
        <taxon>ecological metagenomes</taxon>
    </lineage>
</organism>
<dbReference type="Gene3D" id="3.40.50.2000">
    <property type="entry name" value="Glycogen Phosphorylase B"/>
    <property type="match status" value="1"/>
</dbReference>
<dbReference type="EMBL" id="CAFBNE010000170">
    <property type="protein sequence ID" value="CAB4969272.1"/>
    <property type="molecule type" value="Genomic_DNA"/>
</dbReference>
<name>A0A6J7LPJ8_9ZZZZ</name>
<accession>A0A6J7LPJ8</accession>
<protein>
    <submittedName>
        <fullName evidence="1">Unannotated protein</fullName>
    </submittedName>
</protein>
<proteinExistence type="predicted"/>
<dbReference type="Pfam" id="PF13692">
    <property type="entry name" value="Glyco_trans_1_4"/>
    <property type="match status" value="1"/>
</dbReference>
<evidence type="ECO:0000313" key="1">
    <source>
        <dbReference type="EMBL" id="CAB4969272.1"/>
    </source>
</evidence>